<dbReference type="InterPro" id="IPR003439">
    <property type="entry name" value="ABC_transporter-like_ATP-bd"/>
</dbReference>
<dbReference type="RefSeq" id="WP_193667592.1">
    <property type="nucleotide sequence ID" value="NZ_JACDTV010000002.1"/>
</dbReference>
<evidence type="ECO:0000256" key="5">
    <source>
        <dbReference type="ARBA" id="ARBA00022967"/>
    </source>
</evidence>
<dbReference type="EMBL" id="JAFBBZ010000001">
    <property type="protein sequence ID" value="MBM7509734.1"/>
    <property type="molecule type" value="Genomic_DNA"/>
</dbReference>
<dbReference type="GO" id="GO:0005524">
    <property type="term" value="F:ATP binding"/>
    <property type="evidence" value="ECO:0007669"/>
    <property type="project" value="UniProtKB-KW"/>
</dbReference>
<proteinExistence type="predicted"/>
<dbReference type="InterPro" id="IPR017871">
    <property type="entry name" value="ABC_transporter-like_CS"/>
</dbReference>
<evidence type="ECO:0000313" key="8">
    <source>
        <dbReference type="EMBL" id="MBM7509734.1"/>
    </source>
</evidence>
<organism evidence="8 9">
    <name type="scientific">Nocardioides salarius</name>
    <dbReference type="NCBI Taxonomy" id="374513"/>
    <lineage>
        <taxon>Bacteria</taxon>
        <taxon>Bacillati</taxon>
        <taxon>Actinomycetota</taxon>
        <taxon>Actinomycetes</taxon>
        <taxon>Propionibacteriales</taxon>
        <taxon>Nocardioidaceae</taxon>
        <taxon>Nocardioides</taxon>
    </lineage>
</organism>
<evidence type="ECO:0000256" key="1">
    <source>
        <dbReference type="ARBA" id="ARBA00022448"/>
    </source>
</evidence>
<protein>
    <submittedName>
        <fullName evidence="8">Phosphonate transport system ATP-binding protein</fullName>
    </submittedName>
</protein>
<keyword evidence="6" id="KW-0472">Membrane</keyword>
<evidence type="ECO:0000259" key="7">
    <source>
        <dbReference type="PROSITE" id="PS50893"/>
    </source>
</evidence>
<dbReference type="PROSITE" id="PS00211">
    <property type="entry name" value="ABC_TRANSPORTER_1"/>
    <property type="match status" value="1"/>
</dbReference>
<keyword evidence="9" id="KW-1185">Reference proteome</keyword>
<keyword evidence="1" id="KW-0813">Transport</keyword>
<keyword evidence="3" id="KW-0547">Nucleotide-binding</keyword>
<evidence type="ECO:0000256" key="4">
    <source>
        <dbReference type="ARBA" id="ARBA00022840"/>
    </source>
</evidence>
<dbReference type="Proteomes" id="UP000732378">
    <property type="component" value="Unassembled WGS sequence"/>
</dbReference>
<sequence length="254" mass="27480">MNEAGAGPVVRLTRVSRRFGDRDALADLDLDVHRGERVALLGSSGAGKSTLLALLNGSLRPTGGTVELLDQRPDLLGARARRRLQARIGTVHQRLDLVEQVRVLHNVNAGRLGRMSTATALRSLVWPTGMAEVRGVLEQVGLGWAVHERTERLSGGERQRVAIARLLLQRPELVLADEPVSSLDPARAAEVLRLLTEVGQQQGAAAPTLVVSLHQPALARAHCTRAIGLREGRIAFDVAAPDLAEHHLEELYVL</sequence>
<keyword evidence="4 8" id="KW-0067">ATP-binding</keyword>
<accession>A0ABS2MEW2</accession>
<evidence type="ECO:0000313" key="9">
    <source>
        <dbReference type="Proteomes" id="UP000732378"/>
    </source>
</evidence>
<evidence type="ECO:0000256" key="3">
    <source>
        <dbReference type="ARBA" id="ARBA00022741"/>
    </source>
</evidence>
<evidence type="ECO:0000256" key="2">
    <source>
        <dbReference type="ARBA" id="ARBA00022475"/>
    </source>
</evidence>
<reference evidence="8 9" key="1">
    <citation type="submission" date="2021-01" db="EMBL/GenBank/DDBJ databases">
        <title>Sequencing the genomes of 1000 actinobacteria strains.</title>
        <authorList>
            <person name="Klenk H.-P."/>
        </authorList>
    </citation>
    <scope>NUCLEOTIDE SEQUENCE [LARGE SCALE GENOMIC DNA]</scope>
    <source>
        <strain evidence="8 9">DSM 18239</strain>
    </source>
</reference>
<dbReference type="PANTHER" id="PTHR43166">
    <property type="entry name" value="AMINO ACID IMPORT ATP-BINDING PROTEIN"/>
    <property type="match status" value="1"/>
</dbReference>
<dbReference type="PANTHER" id="PTHR43166:SF6">
    <property type="entry name" value="PHOSPHONATES IMPORT ATP-BINDING PROTEIN PHNC"/>
    <property type="match status" value="1"/>
</dbReference>
<dbReference type="SUPFAM" id="SSF52540">
    <property type="entry name" value="P-loop containing nucleoside triphosphate hydrolases"/>
    <property type="match status" value="1"/>
</dbReference>
<dbReference type="InterPro" id="IPR050086">
    <property type="entry name" value="MetN_ABC_transporter-like"/>
</dbReference>
<evidence type="ECO:0000256" key="6">
    <source>
        <dbReference type="ARBA" id="ARBA00023136"/>
    </source>
</evidence>
<feature type="domain" description="ABC transporter" evidence="7">
    <location>
        <begin position="10"/>
        <end position="254"/>
    </location>
</feature>
<keyword evidence="5" id="KW-1278">Translocase</keyword>
<dbReference type="SMART" id="SM00382">
    <property type="entry name" value="AAA"/>
    <property type="match status" value="1"/>
</dbReference>
<name>A0ABS2MEW2_9ACTN</name>
<keyword evidence="2" id="KW-1003">Cell membrane</keyword>
<gene>
    <name evidence="8" type="ORF">JOE61_003548</name>
</gene>
<comment type="caution">
    <text evidence="8">The sequence shown here is derived from an EMBL/GenBank/DDBJ whole genome shotgun (WGS) entry which is preliminary data.</text>
</comment>
<dbReference type="Gene3D" id="3.40.50.300">
    <property type="entry name" value="P-loop containing nucleotide triphosphate hydrolases"/>
    <property type="match status" value="1"/>
</dbReference>
<dbReference type="InterPro" id="IPR027417">
    <property type="entry name" value="P-loop_NTPase"/>
</dbReference>
<dbReference type="PROSITE" id="PS50893">
    <property type="entry name" value="ABC_TRANSPORTER_2"/>
    <property type="match status" value="1"/>
</dbReference>
<dbReference type="Pfam" id="PF00005">
    <property type="entry name" value="ABC_tran"/>
    <property type="match status" value="1"/>
</dbReference>
<dbReference type="InterPro" id="IPR003593">
    <property type="entry name" value="AAA+_ATPase"/>
</dbReference>